<name>A0AAE0A259_9ROSI</name>
<evidence type="ECO:0008006" key="3">
    <source>
        <dbReference type="Google" id="ProtNLM"/>
    </source>
</evidence>
<gene>
    <name evidence="1" type="ORF">Dsin_022633</name>
</gene>
<organism evidence="1 2">
    <name type="scientific">Dipteronia sinensis</name>
    <dbReference type="NCBI Taxonomy" id="43782"/>
    <lineage>
        <taxon>Eukaryota</taxon>
        <taxon>Viridiplantae</taxon>
        <taxon>Streptophyta</taxon>
        <taxon>Embryophyta</taxon>
        <taxon>Tracheophyta</taxon>
        <taxon>Spermatophyta</taxon>
        <taxon>Magnoliopsida</taxon>
        <taxon>eudicotyledons</taxon>
        <taxon>Gunneridae</taxon>
        <taxon>Pentapetalae</taxon>
        <taxon>rosids</taxon>
        <taxon>malvids</taxon>
        <taxon>Sapindales</taxon>
        <taxon>Sapindaceae</taxon>
        <taxon>Hippocastanoideae</taxon>
        <taxon>Acereae</taxon>
        <taxon>Dipteronia</taxon>
    </lineage>
</organism>
<proteinExistence type="predicted"/>
<dbReference type="PANTHER" id="PTHR33116">
    <property type="entry name" value="REVERSE TRANSCRIPTASE ZINC-BINDING DOMAIN-CONTAINING PROTEIN-RELATED-RELATED"/>
    <property type="match status" value="1"/>
</dbReference>
<sequence length="310" mass="35765">MGGSVSTSLPIAMKPLVWNVRGLGSTRVFQVMLKLQQDYKQDVVFLIETKTDHVRMEYARVKLGYLGKLVVNSIGRKADQVIAPHRRFYFEEYWADSVSCVDIVRTSWKDFADQVIAPHRRFYFEEYWADSVSCVDIVRTSWKDFGNEQNMRSLVSTIQRCTKIMGREILGNLRPFRGLRQGDPLSPYLFLICAEGLSRLLIQAERIGDIVEFKWLPSFAGHSKKQNFANIKDRVWGRLKGLQNKLLLAGGNEVLLKAVVQRIPTYAMSLFRLPRSLVCDLQRLSARFWWGSKEEMQRIHALGFLAKIVL</sequence>
<dbReference type="AlphaFoldDB" id="A0AAE0A259"/>
<keyword evidence="2" id="KW-1185">Reference proteome</keyword>
<dbReference type="EMBL" id="JANJYJ010000007">
    <property type="protein sequence ID" value="KAK3199218.1"/>
    <property type="molecule type" value="Genomic_DNA"/>
</dbReference>
<evidence type="ECO:0000313" key="1">
    <source>
        <dbReference type="EMBL" id="KAK3199218.1"/>
    </source>
</evidence>
<reference evidence="1" key="1">
    <citation type="journal article" date="2023" name="Plant J.">
        <title>Genome sequences and population genomics provide insights into the demographic history, inbreeding, and mutation load of two 'living fossil' tree species of Dipteronia.</title>
        <authorList>
            <person name="Feng Y."/>
            <person name="Comes H.P."/>
            <person name="Chen J."/>
            <person name="Zhu S."/>
            <person name="Lu R."/>
            <person name="Zhang X."/>
            <person name="Li P."/>
            <person name="Qiu J."/>
            <person name="Olsen K.M."/>
            <person name="Qiu Y."/>
        </authorList>
    </citation>
    <scope>NUCLEOTIDE SEQUENCE</scope>
    <source>
        <strain evidence="1">NBL</strain>
    </source>
</reference>
<protein>
    <recommendedName>
        <fullName evidence="3">Reverse transcriptase domain-containing protein</fullName>
    </recommendedName>
</protein>
<dbReference type="Proteomes" id="UP001281410">
    <property type="component" value="Unassembled WGS sequence"/>
</dbReference>
<evidence type="ECO:0000313" key="2">
    <source>
        <dbReference type="Proteomes" id="UP001281410"/>
    </source>
</evidence>
<dbReference type="PANTHER" id="PTHR33116:SF86">
    <property type="entry name" value="REVERSE TRANSCRIPTASE DOMAIN-CONTAINING PROTEIN"/>
    <property type="match status" value="1"/>
</dbReference>
<accession>A0AAE0A259</accession>
<comment type="caution">
    <text evidence="1">The sequence shown here is derived from an EMBL/GenBank/DDBJ whole genome shotgun (WGS) entry which is preliminary data.</text>
</comment>